<evidence type="ECO:0000313" key="5">
    <source>
        <dbReference type="Proteomes" id="UP000242367"/>
    </source>
</evidence>
<keyword evidence="2" id="KW-0472">Membrane</keyword>
<comment type="caution">
    <text evidence="4">The sequence shown here is derived from an EMBL/GenBank/DDBJ whole genome shotgun (WGS) entry which is preliminary data.</text>
</comment>
<dbReference type="Proteomes" id="UP000242367">
    <property type="component" value="Unassembled WGS sequence"/>
</dbReference>
<protein>
    <submittedName>
        <fullName evidence="4">Cellulose binding domain protein</fullName>
    </submittedName>
</protein>
<dbReference type="SUPFAM" id="SSF49384">
    <property type="entry name" value="Carbohydrate-binding domain"/>
    <property type="match status" value="1"/>
</dbReference>
<dbReference type="SMART" id="SM00637">
    <property type="entry name" value="CBD_II"/>
    <property type="match status" value="1"/>
</dbReference>
<dbReference type="GO" id="GO:0004553">
    <property type="term" value="F:hydrolase activity, hydrolyzing O-glycosyl compounds"/>
    <property type="evidence" value="ECO:0007669"/>
    <property type="project" value="InterPro"/>
</dbReference>
<evidence type="ECO:0000256" key="2">
    <source>
        <dbReference type="SAM" id="Phobius"/>
    </source>
</evidence>
<dbReference type="GO" id="GO:0030247">
    <property type="term" value="F:polysaccharide binding"/>
    <property type="evidence" value="ECO:0007669"/>
    <property type="project" value="InterPro"/>
</dbReference>
<feature type="compositionally biased region" description="Pro residues" evidence="1">
    <location>
        <begin position="16"/>
        <end position="29"/>
    </location>
</feature>
<organism evidence="4 5">
    <name type="scientific">Actinomadura rubteroloni</name>
    <dbReference type="NCBI Taxonomy" id="1926885"/>
    <lineage>
        <taxon>Bacteria</taxon>
        <taxon>Bacillati</taxon>
        <taxon>Actinomycetota</taxon>
        <taxon>Actinomycetes</taxon>
        <taxon>Streptosporangiales</taxon>
        <taxon>Thermomonosporaceae</taxon>
        <taxon>Actinomadura</taxon>
    </lineage>
</organism>
<dbReference type="InterPro" id="IPR008965">
    <property type="entry name" value="CBM2/CBM3_carb-bd_dom_sf"/>
</dbReference>
<keyword evidence="2" id="KW-0812">Transmembrane</keyword>
<accession>A0A2P4UHU0</accession>
<feature type="domain" description="CBM2" evidence="3">
    <location>
        <begin position="104"/>
        <end position="196"/>
    </location>
</feature>
<dbReference type="InterPro" id="IPR012291">
    <property type="entry name" value="CBM2_carb-bd_dom_sf"/>
</dbReference>
<evidence type="ECO:0000259" key="3">
    <source>
        <dbReference type="SMART" id="SM00637"/>
    </source>
</evidence>
<keyword evidence="5" id="KW-1185">Reference proteome</keyword>
<dbReference type="InterPro" id="IPR001919">
    <property type="entry name" value="CBD2"/>
</dbReference>
<feature type="region of interest" description="Disordered" evidence="1">
    <location>
        <begin position="1"/>
        <end position="38"/>
    </location>
</feature>
<dbReference type="Gene3D" id="2.60.40.290">
    <property type="match status" value="1"/>
</dbReference>
<dbReference type="EMBL" id="MTBP01000002">
    <property type="protein sequence ID" value="POM24568.1"/>
    <property type="molecule type" value="Genomic_DNA"/>
</dbReference>
<dbReference type="AlphaFoldDB" id="A0A2P4UHU0"/>
<sequence length="199" mass="21317">MGRHTRFGEPDDDPPPGDGPPRAEPPPQAPAADERPRRRVPVPLLPILALTIAIGVVSYAYSTKQISLNFAPPAREPKAQGIHDSQVSQRRRSARADGLVVDFALLKRQTGAFTASVTVTNRGERAVQRWALAFTIPKARVVSATGAEVVALGRRAWVRSPGTAPALQPGASVKVVFRATGKPHSPSSCVLNRVTCDRI</sequence>
<keyword evidence="2" id="KW-1133">Transmembrane helix</keyword>
<proteinExistence type="predicted"/>
<gene>
    <name evidence="4" type="ORF">BTM25_31970</name>
</gene>
<name>A0A2P4UHU0_9ACTN</name>
<evidence type="ECO:0000313" key="4">
    <source>
        <dbReference type="EMBL" id="POM24568.1"/>
    </source>
</evidence>
<reference evidence="4 5" key="1">
    <citation type="journal article" date="2017" name="Chemistry">
        <title>Isolation, Biosynthesis and Chemical Modifications of Rubterolones A-F: Rare Tropolone Alkaloids from Actinomadura sp. 5-2.</title>
        <authorList>
            <person name="Guo H."/>
            <person name="Benndorf R."/>
            <person name="Leichnitz D."/>
            <person name="Klassen J.L."/>
            <person name="Vollmers J."/>
            <person name="Gorls H."/>
            <person name="Steinacker M."/>
            <person name="Weigel C."/>
            <person name="Dahse H.M."/>
            <person name="Kaster A.K."/>
            <person name="de Beer Z.W."/>
            <person name="Poulsen M."/>
            <person name="Beemelmanns C."/>
        </authorList>
    </citation>
    <scope>NUCLEOTIDE SEQUENCE [LARGE SCALE GENOMIC DNA]</scope>
    <source>
        <strain evidence="4 5">5-2</strain>
    </source>
</reference>
<dbReference type="Pfam" id="PF00553">
    <property type="entry name" value="CBM_2"/>
    <property type="match status" value="1"/>
</dbReference>
<dbReference type="RefSeq" id="WP_103563685.1">
    <property type="nucleotide sequence ID" value="NZ_MTBP01000002.1"/>
</dbReference>
<feature type="transmembrane region" description="Helical" evidence="2">
    <location>
        <begin position="42"/>
        <end position="61"/>
    </location>
</feature>
<dbReference type="GO" id="GO:0005975">
    <property type="term" value="P:carbohydrate metabolic process"/>
    <property type="evidence" value="ECO:0007669"/>
    <property type="project" value="InterPro"/>
</dbReference>
<evidence type="ECO:0000256" key="1">
    <source>
        <dbReference type="SAM" id="MobiDB-lite"/>
    </source>
</evidence>